<protein>
    <submittedName>
        <fullName evidence="1">Uncharacterized protein</fullName>
    </submittedName>
</protein>
<name>A0A0E9WK34_ANGAN</name>
<evidence type="ECO:0000313" key="1">
    <source>
        <dbReference type="EMBL" id="JAH89940.1"/>
    </source>
</evidence>
<proteinExistence type="predicted"/>
<sequence length="70" mass="8003">MKRRRSPLEIAAARKDLRKLREIPQGDQVDGRTPVLYDGLDLADPRSDETIEVLNKEQTVPLILQTVNLH</sequence>
<reference evidence="1" key="1">
    <citation type="submission" date="2014-11" db="EMBL/GenBank/DDBJ databases">
        <authorList>
            <person name="Amaro Gonzalez C."/>
        </authorList>
    </citation>
    <scope>NUCLEOTIDE SEQUENCE</scope>
</reference>
<dbReference type="AlphaFoldDB" id="A0A0E9WK34"/>
<accession>A0A0E9WK34</accession>
<dbReference type="EMBL" id="GBXM01018637">
    <property type="protein sequence ID" value="JAH89940.1"/>
    <property type="molecule type" value="Transcribed_RNA"/>
</dbReference>
<reference evidence="1" key="2">
    <citation type="journal article" date="2015" name="Fish Shellfish Immunol.">
        <title>Early steps in the European eel (Anguilla anguilla)-Vibrio vulnificus interaction in the gills: Role of the RtxA13 toxin.</title>
        <authorList>
            <person name="Callol A."/>
            <person name="Pajuelo D."/>
            <person name="Ebbesson L."/>
            <person name="Teles M."/>
            <person name="MacKenzie S."/>
            <person name="Amaro C."/>
        </authorList>
    </citation>
    <scope>NUCLEOTIDE SEQUENCE</scope>
</reference>
<organism evidence="1">
    <name type="scientific">Anguilla anguilla</name>
    <name type="common">European freshwater eel</name>
    <name type="synonym">Muraena anguilla</name>
    <dbReference type="NCBI Taxonomy" id="7936"/>
    <lineage>
        <taxon>Eukaryota</taxon>
        <taxon>Metazoa</taxon>
        <taxon>Chordata</taxon>
        <taxon>Craniata</taxon>
        <taxon>Vertebrata</taxon>
        <taxon>Euteleostomi</taxon>
        <taxon>Actinopterygii</taxon>
        <taxon>Neopterygii</taxon>
        <taxon>Teleostei</taxon>
        <taxon>Anguilliformes</taxon>
        <taxon>Anguillidae</taxon>
        <taxon>Anguilla</taxon>
    </lineage>
</organism>